<feature type="binding site" evidence="6">
    <location>
        <position position="174"/>
    </location>
    <ligand>
        <name>Zn(2+)</name>
        <dbReference type="ChEBI" id="CHEBI:29105"/>
        <label>2</label>
    </ligand>
</feature>
<feature type="binding site" evidence="6">
    <location>
        <position position="147"/>
    </location>
    <ligand>
        <name>Zn(2+)</name>
        <dbReference type="ChEBI" id="CHEBI:29105"/>
        <label>2</label>
    </ligand>
</feature>
<dbReference type="EMBL" id="JANFXK010000021">
    <property type="protein sequence ID" value="MCQ4638127.1"/>
    <property type="molecule type" value="Genomic_DNA"/>
</dbReference>
<keyword evidence="5 6" id="KW-0665">Pyrimidine biosynthesis</keyword>
<keyword evidence="9" id="KW-1185">Reference proteome</keyword>
<evidence type="ECO:0000256" key="2">
    <source>
        <dbReference type="ARBA" id="ARBA00010286"/>
    </source>
</evidence>
<feature type="domain" description="Dihydroorotase catalytic" evidence="7">
    <location>
        <begin position="47"/>
        <end position="232"/>
    </location>
</feature>
<dbReference type="CDD" id="cd01317">
    <property type="entry name" value="DHOase_IIa"/>
    <property type="match status" value="1"/>
</dbReference>
<keyword evidence="6" id="KW-0862">Zinc</keyword>
<feature type="active site" evidence="6">
    <location>
        <position position="299"/>
    </location>
</feature>
<evidence type="ECO:0000313" key="8">
    <source>
        <dbReference type="EMBL" id="MCQ4638127.1"/>
    </source>
</evidence>
<evidence type="ECO:0000256" key="1">
    <source>
        <dbReference type="ARBA" id="ARBA00002368"/>
    </source>
</evidence>
<dbReference type="SUPFAM" id="SSF51338">
    <property type="entry name" value="Composite domain of metallo-dependent hydrolases"/>
    <property type="match status" value="1"/>
</dbReference>
<dbReference type="InterPro" id="IPR050138">
    <property type="entry name" value="DHOase/Allantoinase_Hydrolase"/>
</dbReference>
<dbReference type="InterPro" id="IPR011059">
    <property type="entry name" value="Metal-dep_hydrolase_composite"/>
</dbReference>
<feature type="binding site" evidence="6">
    <location>
        <position position="303"/>
    </location>
    <ligand>
        <name>substrate</name>
    </ligand>
</feature>
<evidence type="ECO:0000256" key="6">
    <source>
        <dbReference type="HAMAP-Rule" id="MF_00220"/>
    </source>
</evidence>
<comment type="function">
    <text evidence="1 6">Catalyzes the reversible cyclization of carbamoyl aspartate to dihydroorotate.</text>
</comment>
<dbReference type="InterPro" id="IPR002195">
    <property type="entry name" value="Dihydroorotase_CS"/>
</dbReference>
<comment type="cofactor">
    <cofactor evidence="6">
        <name>Zn(2+)</name>
        <dbReference type="ChEBI" id="CHEBI:29105"/>
    </cofactor>
    <text evidence="6">Binds 2 Zn(2+) ions per subunit.</text>
</comment>
<evidence type="ECO:0000256" key="5">
    <source>
        <dbReference type="ARBA" id="ARBA00022975"/>
    </source>
</evidence>
<feature type="binding site" evidence="6">
    <location>
        <begin position="317"/>
        <end position="318"/>
    </location>
    <ligand>
        <name>substrate</name>
    </ligand>
</feature>
<dbReference type="EC" id="3.5.2.3" evidence="6"/>
<dbReference type="RefSeq" id="WP_256133321.1">
    <property type="nucleotide sequence ID" value="NZ_JANFXK010000021.1"/>
</dbReference>
<dbReference type="SUPFAM" id="SSF51556">
    <property type="entry name" value="Metallo-dependent hydrolases"/>
    <property type="match status" value="1"/>
</dbReference>
<dbReference type="Gene3D" id="3.20.20.140">
    <property type="entry name" value="Metal-dependent hydrolases"/>
    <property type="match status" value="1"/>
</dbReference>
<accession>A0ABT1RSI2</accession>
<comment type="pathway">
    <text evidence="6">Pyrimidine metabolism; UMP biosynthesis via de novo pathway; (S)-dihydroorotate from bicarbonate: step 3/3.</text>
</comment>
<reference evidence="8 9" key="1">
    <citation type="submission" date="2022-06" db="EMBL/GenBank/DDBJ databases">
        <title>Isolation of gut microbiota from human fecal samples.</title>
        <authorList>
            <person name="Pamer E.G."/>
            <person name="Barat B."/>
            <person name="Waligurski E."/>
            <person name="Medina S."/>
            <person name="Paddock L."/>
            <person name="Mostad J."/>
        </authorList>
    </citation>
    <scope>NUCLEOTIDE SEQUENCE [LARGE SCALE GENOMIC DNA]</scope>
    <source>
        <strain evidence="8 9">SL.3.17</strain>
    </source>
</reference>
<feature type="binding site" evidence="6">
    <location>
        <position position="57"/>
    </location>
    <ligand>
        <name>Zn(2+)</name>
        <dbReference type="ChEBI" id="CHEBI:29105"/>
        <label>1</label>
    </ligand>
</feature>
<comment type="similarity">
    <text evidence="2 6">Belongs to the metallo-dependent hydrolases superfamily. DHOase family. Class I DHOase subfamily.</text>
</comment>
<protein>
    <recommendedName>
        <fullName evidence="6">Dihydroorotase</fullName>
        <shortName evidence="6">DHOase</shortName>
        <ecNumber evidence="6">3.5.2.3</ecNumber>
    </recommendedName>
</protein>
<dbReference type="InterPro" id="IPR004722">
    <property type="entry name" value="DHOase"/>
</dbReference>
<keyword evidence="4 6" id="KW-0378">Hydrolase</keyword>
<dbReference type="Proteomes" id="UP001524502">
    <property type="component" value="Unassembled WGS sequence"/>
</dbReference>
<dbReference type="InterPro" id="IPR024403">
    <property type="entry name" value="DHOase_cat"/>
</dbReference>
<organism evidence="8 9">
    <name type="scientific">Anaerovorax odorimutans</name>
    <dbReference type="NCBI Taxonomy" id="109327"/>
    <lineage>
        <taxon>Bacteria</taxon>
        <taxon>Bacillati</taxon>
        <taxon>Bacillota</taxon>
        <taxon>Clostridia</taxon>
        <taxon>Peptostreptococcales</taxon>
        <taxon>Anaerovoracaceae</taxon>
        <taxon>Anaerovorax</taxon>
    </lineage>
</organism>
<feature type="binding site" evidence="6">
    <location>
        <position position="272"/>
    </location>
    <ligand>
        <name>substrate</name>
    </ligand>
</feature>
<comment type="catalytic activity">
    <reaction evidence="6">
        <text>(S)-dihydroorotate + H2O = N-carbamoyl-L-aspartate + H(+)</text>
        <dbReference type="Rhea" id="RHEA:24296"/>
        <dbReference type="ChEBI" id="CHEBI:15377"/>
        <dbReference type="ChEBI" id="CHEBI:15378"/>
        <dbReference type="ChEBI" id="CHEBI:30864"/>
        <dbReference type="ChEBI" id="CHEBI:32814"/>
        <dbReference type="EC" id="3.5.2.3"/>
    </reaction>
</comment>
<feature type="binding site" evidence="6">
    <location>
        <begin position="57"/>
        <end position="59"/>
    </location>
    <ligand>
        <name>substrate</name>
    </ligand>
</feature>
<feature type="binding site" evidence="6">
    <location>
        <position position="89"/>
    </location>
    <ligand>
        <name>substrate</name>
    </ligand>
</feature>
<dbReference type="HAMAP" id="MF_00220_B">
    <property type="entry name" value="PyrC_classI_B"/>
    <property type="match status" value="1"/>
</dbReference>
<evidence type="ECO:0000256" key="3">
    <source>
        <dbReference type="ARBA" id="ARBA00022723"/>
    </source>
</evidence>
<dbReference type="PROSITE" id="PS00483">
    <property type="entry name" value="DIHYDROOROTASE_2"/>
    <property type="match status" value="1"/>
</dbReference>
<feature type="binding site" evidence="6">
    <location>
        <position position="147"/>
    </location>
    <ligand>
        <name>Zn(2+)</name>
        <dbReference type="ChEBI" id="CHEBI:29105"/>
        <label>1</label>
    </ligand>
</feature>
<feature type="binding site" evidence="6">
    <location>
        <position position="299"/>
    </location>
    <ligand>
        <name>Zn(2+)</name>
        <dbReference type="ChEBI" id="CHEBI:29105"/>
        <label>1</label>
    </ligand>
</feature>
<dbReference type="Pfam" id="PF12890">
    <property type="entry name" value="DHOase"/>
    <property type="match status" value="1"/>
</dbReference>
<dbReference type="Gene3D" id="2.30.40.10">
    <property type="entry name" value="Urease, subunit C, domain 1"/>
    <property type="match status" value="1"/>
</dbReference>
<dbReference type="InterPro" id="IPR032466">
    <property type="entry name" value="Metal_Hydrolase"/>
</dbReference>
<evidence type="ECO:0000256" key="4">
    <source>
        <dbReference type="ARBA" id="ARBA00022801"/>
    </source>
</evidence>
<comment type="caution">
    <text evidence="8">The sequence shown here is derived from an EMBL/GenBank/DDBJ whole genome shotgun (WGS) entry which is preliminary data.</text>
</comment>
<dbReference type="PROSITE" id="PS00482">
    <property type="entry name" value="DIHYDROOROTASE_1"/>
    <property type="match status" value="1"/>
</dbReference>
<name>A0ABT1RSI2_9FIRM</name>
<proteinExistence type="inferred from homology"/>
<feature type="binding site" evidence="6">
    <location>
        <position position="227"/>
    </location>
    <ligand>
        <name>Zn(2+)</name>
        <dbReference type="ChEBI" id="CHEBI:29105"/>
        <label>2</label>
    </ligand>
</feature>
<evidence type="ECO:0000313" key="9">
    <source>
        <dbReference type="Proteomes" id="UP001524502"/>
    </source>
</evidence>
<evidence type="ECO:0000259" key="7">
    <source>
        <dbReference type="Pfam" id="PF12890"/>
    </source>
</evidence>
<keyword evidence="3 6" id="KW-0479">Metal-binding</keyword>
<dbReference type="NCBIfam" id="TIGR00857">
    <property type="entry name" value="pyrC_multi"/>
    <property type="match status" value="1"/>
</dbReference>
<sequence>MKTLLKNGNIFTGNGFEKRDVFVIDGRLSLSHFDRYDERIDCDSFFIIPGLVDVHVHLREPGFFYKESIKTGTMAAARGGYTAVCAMPNLNPVPSTASALRQQLDIIERDAVIKVYPYGTITKEQNGRGALSDMEAMKDQVIAFSDDGKGVQTGELMEEAMIKAKALNKIIVAHCEDETLLDGGYIHDGSYAKKHGHKGICSESEWGQVKRDIELCKKTGARYHVCHISTKETVALIRQAKAEGVKITCETTPHYLIFCDEDLQEDGRFKMNPPIRSAEDREALIEGLLDGTIDVIATDHAPHRQEEKSRGLTGSAFGIVGLETAFPVLYTALVKTGKLSLEKLIHLMAVAPRQIFGMEGGFLQEGQVADLTVLDLEDSYRVNPEEFLSKGRSTPFEGMEVTGKTVATFVNGEKVYENKHI</sequence>
<gene>
    <name evidence="6" type="primary">pyrC</name>
    <name evidence="8" type="ORF">NE619_15435</name>
</gene>
<dbReference type="PANTHER" id="PTHR43668">
    <property type="entry name" value="ALLANTOINASE"/>
    <property type="match status" value="1"/>
</dbReference>
<feature type="binding site" evidence="6">
    <location>
        <position position="55"/>
    </location>
    <ligand>
        <name>Zn(2+)</name>
        <dbReference type="ChEBI" id="CHEBI:29105"/>
        <label>1</label>
    </ligand>
</feature>
<dbReference type="PANTHER" id="PTHR43668:SF2">
    <property type="entry name" value="ALLANTOINASE"/>
    <property type="match status" value="1"/>
</dbReference>